<accession>A0AA92IE03</accession>
<evidence type="ECO:0000313" key="1">
    <source>
        <dbReference type="EMBL" id="QCX49365.1"/>
    </source>
</evidence>
<sequence length="65" mass="7043">MTPPDKTFPQRLREAGAAGPRNAAEHHLYALIMVGLASGPGTEYASVADFGAELHARLRARRRQS</sequence>
<gene>
    <name evidence="1" type="ORF">E7Z57_09765</name>
</gene>
<dbReference type="EMBL" id="CP039339">
    <property type="protein sequence ID" value="QCX49365.1"/>
    <property type="molecule type" value="Genomic_DNA"/>
</dbReference>
<protein>
    <submittedName>
        <fullName evidence="1">Uncharacterized protein</fullName>
    </submittedName>
</protein>
<evidence type="ECO:0000313" key="2">
    <source>
        <dbReference type="Proteomes" id="UP000310553"/>
    </source>
</evidence>
<organism evidence="1 2">
    <name type="scientific">Ralstonia solanacearum</name>
    <name type="common">Pseudomonas solanacearum</name>
    <dbReference type="NCBI Taxonomy" id="305"/>
    <lineage>
        <taxon>Bacteria</taxon>
        <taxon>Pseudomonadati</taxon>
        <taxon>Pseudomonadota</taxon>
        <taxon>Betaproteobacteria</taxon>
        <taxon>Burkholderiales</taxon>
        <taxon>Burkholderiaceae</taxon>
        <taxon>Ralstonia</taxon>
        <taxon>Ralstonia solanacearum species complex</taxon>
    </lineage>
</organism>
<dbReference type="Proteomes" id="UP000310553">
    <property type="component" value="Chromosome"/>
</dbReference>
<name>A0AA92IE03_RALSL</name>
<reference evidence="1 2" key="1">
    <citation type="submission" date="2019-04" db="EMBL/GenBank/DDBJ databases">
        <title>Complete Genome of UW386 and Higher Quality Genome of UW700.</title>
        <authorList>
            <person name="Jacobs J."/>
            <person name="Perez A."/>
            <person name="Steidl O."/>
            <person name="Allen C."/>
        </authorList>
    </citation>
    <scope>NUCLEOTIDE SEQUENCE [LARGE SCALE GENOMIC DNA]</scope>
    <source>
        <strain evidence="1 2">UW386</strain>
    </source>
</reference>
<proteinExistence type="predicted"/>
<dbReference type="AlphaFoldDB" id="A0AA92IE03"/>